<feature type="domain" description="C2H2-type" evidence="5">
    <location>
        <begin position="66"/>
        <end position="93"/>
    </location>
</feature>
<dbReference type="InterPro" id="IPR036236">
    <property type="entry name" value="Znf_C2H2_sf"/>
</dbReference>
<dbReference type="PROSITE" id="PS00028">
    <property type="entry name" value="ZINC_FINGER_C2H2_1"/>
    <property type="match status" value="5"/>
</dbReference>
<dbReference type="PANTHER" id="PTHR16515:SF60">
    <property type="entry name" value="ZINC FINGER PROTEIN 436"/>
    <property type="match status" value="1"/>
</dbReference>
<dbReference type="SUPFAM" id="SSF57667">
    <property type="entry name" value="beta-beta-alpha zinc fingers"/>
    <property type="match status" value="4"/>
</dbReference>
<sequence>MSNEEDTGSFPCDLCPETFEEFTEFSEHLKSHFKGRNHKCPECVLEFESRADLLEHQATHNVGPTFECAMCKKKFPTSLALENHAIIHRDKFSCDFCDKIFSLKAQLHDHKKLFQYKYKCCLCNRSLSGKTPFDNHMRSLHIKGGRMFHCDICSKDFRSKGNLKQHQESHEDKPHVCETCGVAYRNKKLFDIHVKIHEEGGITCCKICKFKAQGPGSLSQHMRMHEKELALLKKLDSSSVSHTQS</sequence>
<feature type="domain" description="C2H2-type" evidence="5">
    <location>
        <begin position="92"/>
        <end position="120"/>
    </location>
</feature>
<dbReference type="PANTHER" id="PTHR16515">
    <property type="entry name" value="PR DOMAIN ZINC FINGER PROTEIN"/>
    <property type="match status" value="1"/>
</dbReference>
<keyword evidence="1" id="KW-0479">Metal-binding</keyword>
<keyword evidence="2 4" id="KW-0863">Zinc-finger</keyword>
<dbReference type="PROSITE" id="PS50157">
    <property type="entry name" value="ZINC_FINGER_C2H2_2"/>
    <property type="match status" value="6"/>
</dbReference>
<dbReference type="AlphaFoldDB" id="A0A9D4LTG6"/>
<dbReference type="EMBL" id="JAIWYP010000002">
    <property type="protein sequence ID" value="KAH3864413.1"/>
    <property type="molecule type" value="Genomic_DNA"/>
</dbReference>
<evidence type="ECO:0000313" key="7">
    <source>
        <dbReference type="Proteomes" id="UP000828390"/>
    </source>
</evidence>
<dbReference type="GO" id="GO:0010468">
    <property type="term" value="P:regulation of gene expression"/>
    <property type="evidence" value="ECO:0007669"/>
    <property type="project" value="TreeGrafter"/>
</dbReference>
<dbReference type="Pfam" id="PF13894">
    <property type="entry name" value="zf-C2H2_4"/>
    <property type="match status" value="1"/>
</dbReference>
<evidence type="ECO:0000256" key="2">
    <source>
        <dbReference type="ARBA" id="ARBA00022771"/>
    </source>
</evidence>
<evidence type="ECO:0000259" key="5">
    <source>
        <dbReference type="PROSITE" id="PS50157"/>
    </source>
</evidence>
<protein>
    <recommendedName>
        <fullName evidence="5">C2H2-type domain-containing protein</fullName>
    </recommendedName>
</protein>
<feature type="domain" description="C2H2-type" evidence="5">
    <location>
        <begin position="148"/>
        <end position="175"/>
    </location>
</feature>
<reference evidence="6" key="2">
    <citation type="submission" date="2020-11" db="EMBL/GenBank/DDBJ databases">
        <authorList>
            <person name="McCartney M.A."/>
            <person name="Auch B."/>
            <person name="Kono T."/>
            <person name="Mallez S."/>
            <person name="Becker A."/>
            <person name="Gohl D.M."/>
            <person name="Silverstein K.A.T."/>
            <person name="Koren S."/>
            <person name="Bechman K.B."/>
            <person name="Herman A."/>
            <person name="Abrahante J.E."/>
            <person name="Garbe J."/>
        </authorList>
    </citation>
    <scope>NUCLEOTIDE SEQUENCE</scope>
    <source>
        <strain evidence="6">Duluth1</strain>
        <tissue evidence="6">Whole animal</tissue>
    </source>
</reference>
<dbReference type="FunFam" id="3.30.160.60:FF:000065">
    <property type="entry name" value="B-cell CLL/lymphoma 6, member B"/>
    <property type="match status" value="1"/>
</dbReference>
<accession>A0A9D4LTG6</accession>
<dbReference type="Pfam" id="PF12874">
    <property type="entry name" value="zf-met"/>
    <property type="match status" value="1"/>
</dbReference>
<dbReference type="SMART" id="SM00355">
    <property type="entry name" value="ZnF_C2H2"/>
    <property type="match status" value="8"/>
</dbReference>
<dbReference type="GO" id="GO:0005634">
    <property type="term" value="C:nucleus"/>
    <property type="evidence" value="ECO:0007669"/>
    <property type="project" value="TreeGrafter"/>
</dbReference>
<evidence type="ECO:0000256" key="3">
    <source>
        <dbReference type="ARBA" id="ARBA00022833"/>
    </source>
</evidence>
<dbReference type="InterPro" id="IPR013087">
    <property type="entry name" value="Znf_C2H2_type"/>
</dbReference>
<proteinExistence type="predicted"/>
<dbReference type="Proteomes" id="UP000828390">
    <property type="component" value="Unassembled WGS sequence"/>
</dbReference>
<feature type="domain" description="C2H2-type" evidence="5">
    <location>
        <begin position="118"/>
        <end position="141"/>
    </location>
</feature>
<dbReference type="Pfam" id="PF00096">
    <property type="entry name" value="zf-C2H2"/>
    <property type="match status" value="2"/>
</dbReference>
<evidence type="ECO:0000256" key="1">
    <source>
        <dbReference type="ARBA" id="ARBA00022723"/>
    </source>
</evidence>
<keyword evidence="7" id="KW-1185">Reference proteome</keyword>
<dbReference type="Gene3D" id="3.30.160.60">
    <property type="entry name" value="Classic Zinc Finger"/>
    <property type="match status" value="4"/>
</dbReference>
<reference evidence="6" key="1">
    <citation type="journal article" date="2019" name="bioRxiv">
        <title>The Genome of the Zebra Mussel, Dreissena polymorpha: A Resource for Invasive Species Research.</title>
        <authorList>
            <person name="McCartney M.A."/>
            <person name="Auch B."/>
            <person name="Kono T."/>
            <person name="Mallez S."/>
            <person name="Zhang Y."/>
            <person name="Obille A."/>
            <person name="Becker A."/>
            <person name="Abrahante J.E."/>
            <person name="Garbe J."/>
            <person name="Badalamenti J.P."/>
            <person name="Herman A."/>
            <person name="Mangelson H."/>
            <person name="Liachko I."/>
            <person name="Sullivan S."/>
            <person name="Sone E.D."/>
            <person name="Koren S."/>
            <person name="Silverstein K.A.T."/>
            <person name="Beckman K.B."/>
            <person name="Gohl D.M."/>
        </authorList>
    </citation>
    <scope>NUCLEOTIDE SEQUENCE</scope>
    <source>
        <strain evidence="6">Duluth1</strain>
        <tissue evidence="6">Whole animal</tissue>
    </source>
</reference>
<dbReference type="InterPro" id="IPR050331">
    <property type="entry name" value="Zinc_finger"/>
</dbReference>
<organism evidence="6 7">
    <name type="scientific">Dreissena polymorpha</name>
    <name type="common">Zebra mussel</name>
    <name type="synonym">Mytilus polymorpha</name>
    <dbReference type="NCBI Taxonomy" id="45954"/>
    <lineage>
        <taxon>Eukaryota</taxon>
        <taxon>Metazoa</taxon>
        <taxon>Spiralia</taxon>
        <taxon>Lophotrochozoa</taxon>
        <taxon>Mollusca</taxon>
        <taxon>Bivalvia</taxon>
        <taxon>Autobranchia</taxon>
        <taxon>Heteroconchia</taxon>
        <taxon>Euheterodonta</taxon>
        <taxon>Imparidentia</taxon>
        <taxon>Neoheterodontei</taxon>
        <taxon>Myida</taxon>
        <taxon>Dreissenoidea</taxon>
        <taxon>Dreissenidae</taxon>
        <taxon>Dreissena</taxon>
    </lineage>
</organism>
<evidence type="ECO:0000313" key="6">
    <source>
        <dbReference type="EMBL" id="KAH3864413.1"/>
    </source>
</evidence>
<evidence type="ECO:0000256" key="4">
    <source>
        <dbReference type="PROSITE-ProRule" id="PRU00042"/>
    </source>
</evidence>
<comment type="caution">
    <text evidence="6">The sequence shown here is derived from an EMBL/GenBank/DDBJ whole genome shotgun (WGS) entry which is preliminary data.</text>
</comment>
<keyword evidence="3" id="KW-0862">Zinc</keyword>
<name>A0A9D4LTG6_DREPO</name>
<feature type="domain" description="C2H2-type" evidence="5">
    <location>
        <begin position="38"/>
        <end position="60"/>
    </location>
</feature>
<dbReference type="GO" id="GO:0008270">
    <property type="term" value="F:zinc ion binding"/>
    <property type="evidence" value="ECO:0007669"/>
    <property type="project" value="UniProtKB-KW"/>
</dbReference>
<feature type="domain" description="C2H2-type" evidence="5">
    <location>
        <begin position="10"/>
        <end position="37"/>
    </location>
</feature>
<gene>
    <name evidence="6" type="ORF">DPMN_027431</name>
</gene>